<evidence type="ECO:0000313" key="7">
    <source>
        <dbReference type="EMBL" id="JAT38799.1"/>
    </source>
</evidence>
<dbReference type="GO" id="GO:0006508">
    <property type="term" value="P:proteolysis"/>
    <property type="evidence" value="ECO:0007669"/>
    <property type="project" value="TreeGrafter"/>
</dbReference>
<proteinExistence type="predicted"/>
<dbReference type="Pfam" id="PF08686">
    <property type="entry name" value="PLAC"/>
    <property type="match status" value="1"/>
</dbReference>
<dbReference type="Pfam" id="PF19030">
    <property type="entry name" value="TSP1_ADAMTS"/>
    <property type="match status" value="6"/>
</dbReference>
<dbReference type="PANTHER" id="PTHR13723:SF305">
    <property type="entry name" value="PROTEIN MADD-4"/>
    <property type="match status" value="1"/>
</dbReference>
<reference evidence="7" key="1">
    <citation type="submission" date="2015-11" db="EMBL/GenBank/DDBJ databases">
        <title>De novo transcriptome assembly of four potential Pierce s Disease insect vectors from Arizona vineyards.</title>
        <authorList>
            <person name="Tassone E.E."/>
        </authorList>
    </citation>
    <scope>NUCLEOTIDE SEQUENCE</scope>
</reference>
<dbReference type="GO" id="GO:0005576">
    <property type="term" value="C:extracellular region"/>
    <property type="evidence" value="ECO:0007669"/>
    <property type="project" value="UniProtKB-SubCell"/>
</dbReference>
<dbReference type="InterPro" id="IPR050439">
    <property type="entry name" value="ADAMTS_ADAMTS-like"/>
</dbReference>
<dbReference type="InterPro" id="IPR010909">
    <property type="entry name" value="PLAC"/>
</dbReference>
<evidence type="ECO:0000256" key="3">
    <source>
        <dbReference type="ARBA" id="ARBA00022729"/>
    </source>
</evidence>
<dbReference type="PANTHER" id="PTHR13723">
    <property type="entry name" value="ADAMTS A DISINTEGRIN AND METALLOPROTEASE WITH THROMBOSPONDIN MOTIFS PROTEASE"/>
    <property type="match status" value="1"/>
</dbReference>
<comment type="subcellular location">
    <subcellularLocation>
        <location evidence="1">Secreted</location>
    </subcellularLocation>
</comment>
<dbReference type="SMART" id="SM00209">
    <property type="entry name" value="TSP1"/>
    <property type="match status" value="6"/>
</dbReference>
<feature type="domain" description="PLAC" evidence="6">
    <location>
        <begin position="457"/>
        <end position="494"/>
    </location>
</feature>
<keyword evidence="2" id="KW-0964">Secreted</keyword>
<sequence>HVPEDHKPLENGVNTRPNHPVFPYGNSAPARDTPLYPGDEAVKPRPKRKRKFAWKITGFTECSKSCGGGIQTAVIACVREHNQLTVTERRCAAFEKPSPQSVRCNLKPCVAEWVGGEWSECSVTCGEGVQTREILCRQEITTTLIMTVADGACLTPPSPLLHRIRTCQRPPCPFDSTRTDYPPTDTQWHMGLWSECSATCGLGVRTRAVTCSAGGCPSADRPPAESVCDMGPCQPHPVAGAPDPSDTAQPLWFYTEWTQQCSEGCGTGVQTRKVHCSAGDWHHCAADTQPDSSRACSSDKLCGSQWFTGPWGQCTVSCGWGRQSRSVLCLSKTQGHVSIINADHCLSEEKPATEQPCQVEPCGSEWFTADWSQCSRTCDTGVQRREVRCLDERQHASDRCRDLTKPPSRRSCNTYKCSGTPGNIEPETPKAAQSDSDNQFGRAGDQPQQPPPPPIPADPGCSDKFHNCHLVVQARLCKYKYYRSSCCQSCHNKL</sequence>
<feature type="non-terminal residue" evidence="7">
    <location>
        <position position="1"/>
    </location>
</feature>
<dbReference type="EMBL" id="GEBQ01001178">
    <property type="protein sequence ID" value="JAT38799.1"/>
    <property type="molecule type" value="Transcribed_RNA"/>
</dbReference>
<gene>
    <name evidence="7" type="ORF">g.20312</name>
</gene>
<organism evidence="7">
    <name type="scientific">Graphocephala atropunctata</name>
    <dbReference type="NCBI Taxonomy" id="36148"/>
    <lineage>
        <taxon>Eukaryota</taxon>
        <taxon>Metazoa</taxon>
        <taxon>Ecdysozoa</taxon>
        <taxon>Arthropoda</taxon>
        <taxon>Hexapoda</taxon>
        <taxon>Insecta</taxon>
        <taxon>Pterygota</taxon>
        <taxon>Neoptera</taxon>
        <taxon>Paraneoptera</taxon>
        <taxon>Hemiptera</taxon>
        <taxon>Auchenorrhyncha</taxon>
        <taxon>Membracoidea</taxon>
        <taxon>Cicadellidae</taxon>
        <taxon>Cicadellinae</taxon>
        <taxon>Cicadellini</taxon>
        <taxon>Graphocephala</taxon>
    </lineage>
</organism>
<evidence type="ECO:0000259" key="6">
    <source>
        <dbReference type="PROSITE" id="PS50900"/>
    </source>
</evidence>
<dbReference type="GO" id="GO:0030198">
    <property type="term" value="P:extracellular matrix organization"/>
    <property type="evidence" value="ECO:0007669"/>
    <property type="project" value="TreeGrafter"/>
</dbReference>
<keyword evidence="4" id="KW-0677">Repeat</keyword>
<keyword evidence="3" id="KW-0732">Signal</keyword>
<evidence type="ECO:0000256" key="2">
    <source>
        <dbReference type="ARBA" id="ARBA00022525"/>
    </source>
</evidence>
<dbReference type="PROSITE" id="PS50092">
    <property type="entry name" value="TSP1"/>
    <property type="match status" value="6"/>
</dbReference>
<dbReference type="PROSITE" id="PS50900">
    <property type="entry name" value="PLAC"/>
    <property type="match status" value="1"/>
</dbReference>
<dbReference type="InterPro" id="IPR000884">
    <property type="entry name" value="TSP1_rpt"/>
</dbReference>
<dbReference type="FunFam" id="2.20.100.10:FF:000005">
    <property type="entry name" value="ADAM metallopeptidase with thrombospondin type 1 motif 9"/>
    <property type="match status" value="2"/>
</dbReference>
<dbReference type="GO" id="GO:0031012">
    <property type="term" value="C:extracellular matrix"/>
    <property type="evidence" value="ECO:0007669"/>
    <property type="project" value="TreeGrafter"/>
</dbReference>
<name>A0A1B6MSE1_9HEMI</name>
<dbReference type="GO" id="GO:0004222">
    <property type="term" value="F:metalloendopeptidase activity"/>
    <property type="evidence" value="ECO:0007669"/>
    <property type="project" value="TreeGrafter"/>
</dbReference>
<evidence type="ECO:0000256" key="4">
    <source>
        <dbReference type="ARBA" id="ARBA00022737"/>
    </source>
</evidence>
<dbReference type="InterPro" id="IPR036383">
    <property type="entry name" value="TSP1_rpt_sf"/>
</dbReference>
<dbReference type="SUPFAM" id="SSF82895">
    <property type="entry name" value="TSP-1 type 1 repeat"/>
    <property type="match status" value="5"/>
</dbReference>
<feature type="compositionally biased region" description="Pro residues" evidence="5">
    <location>
        <begin position="448"/>
        <end position="457"/>
    </location>
</feature>
<feature type="region of interest" description="Disordered" evidence="5">
    <location>
        <begin position="414"/>
        <end position="457"/>
    </location>
</feature>
<accession>A0A1B6MSE1</accession>
<feature type="region of interest" description="Disordered" evidence="5">
    <location>
        <begin position="1"/>
        <end position="43"/>
    </location>
</feature>
<protein>
    <recommendedName>
        <fullName evidence="6">PLAC domain-containing protein</fullName>
    </recommendedName>
</protein>
<dbReference type="AlphaFoldDB" id="A0A1B6MSE1"/>
<evidence type="ECO:0000256" key="1">
    <source>
        <dbReference type="ARBA" id="ARBA00004613"/>
    </source>
</evidence>
<evidence type="ECO:0000256" key="5">
    <source>
        <dbReference type="SAM" id="MobiDB-lite"/>
    </source>
</evidence>
<dbReference type="Gene3D" id="2.20.100.10">
    <property type="entry name" value="Thrombospondin type-1 (TSP1) repeat"/>
    <property type="match status" value="5"/>
</dbReference>